<dbReference type="EMBL" id="CAKMMG010000002">
    <property type="protein sequence ID" value="CAH1204481.1"/>
    <property type="molecule type" value="Genomic_DNA"/>
</dbReference>
<gene>
    <name evidence="2" type="ORF">PAECIP111892_02452</name>
</gene>
<dbReference type="RefSeq" id="WP_236333390.1">
    <property type="nucleotide sequence ID" value="NZ_CAKMMG010000002.1"/>
</dbReference>
<organism evidence="2 3">
    <name type="scientific">Paenibacillus auburnensis</name>
    <dbReference type="NCBI Taxonomy" id="2905649"/>
    <lineage>
        <taxon>Bacteria</taxon>
        <taxon>Bacillati</taxon>
        <taxon>Bacillota</taxon>
        <taxon>Bacilli</taxon>
        <taxon>Bacillales</taxon>
        <taxon>Paenibacillaceae</taxon>
        <taxon>Paenibacillus</taxon>
    </lineage>
</organism>
<accession>A0ABN8GH58</accession>
<dbReference type="PANTHER" id="PTHR37844:SF2">
    <property type="entry name" value="SER_THR PROTEIN PHOSPHATASE SUPERFAMILY (AFU_ORTHOLOGUE AFUA_1G14840)"/>
    <property type="match status" value="1"/>
</dbReference>
<reference evidence="2" key="1">
    <citation type="submission" date="2022-01" db="EMBL/GenBank/DDBJ databases">
        <authorList>
            <person name="Criscuolo A."/>
        </authorList>
    </citation>
    <scope>NUCLEOTIDE SEQUENCE</scope>
    <source>
        <strain evidence="2">CIP111892</strain>
    </source>
</reference>
<name>A0ABN8GH58_9BACL</name>
<proteinExistence type="predicted"/>
<keyword evidence="3" id="KW-1185">Reference proteome</keyword>
<dbReference type="InterPro" id="IPR029052">
    <property type="entry name" value="Metallo-depent_PP-like"/>
</dbReference>
<dbReference type="InterPro" id="IPR004843">
    <property type="entry name" value="Calcineurin-like_PHP"/>
</dbReference>
<dbReference type="Gene3D" id="3.60.21.10">
    <property type="match status" value="1"/>
</dbReference>
<dbReference type="Proteomes" id="UP000838324">
    <property type="component" value="Unassembled WGS sequence"/>
</dbReference>
<sequence length="275" mass="31867">MIHFDLISDIHLDFWLKRKGPTLEDNLREIDSFVESLLPQEMSHVLVIAGDLGHLNKQNDEMLRSLKRFYAHILVVAGNHDYYLVNSKVRYKLQTSMNRWSEMKSLASGIEGVHYLEGDIFEWDGVRYGGVGMWYDFSYGMNVLGKSLNFMMDIWERQMNDRNYTIGSPRRPMEFFWEQKEKLDRIIHDSDVIITHVSPDWSQISAEHAGDPISGCYYFDGSGYFGQIDGKVWCSGHVHLNHSYKSNGCLFVNNALGYPNENNRPKGRIINVITD</sequence>
<dbReference type="SUPFAM" id="SSF56300">
    <property type="entry name" value="Metallo-dependent phosphatases"/>
    <property type="match status" value="1"/>
</dbReference>
<dbReference type="PANTHER" id="PTHR37844">
    <property type="entry name" value="SER/THR PROTEIN PHOSPHATASE SUPERFAMILY (AFU_ORTHOLOGUE AFUA_1G14840)"/>
    <property type="match status" value="1"/>
</dbReference>
<evidence type="ECO:0000259" key="1">
    <source>
        <dbReference type="Pfam" id="PF00149"/>
    </source>
</evidence>
<dbReference type="Pfam" id="PF00149">
    <property type="entry name" value="Metallophos"/>
    <property type="match status" value="1"/>
</dbReference>
<evidence type="ECO:0000313" key="2">
    <source>
        <dbReference type="EMBL" id="CAH1204481.1"/>
    </source>
</evidence>
<feature type="domain" description="Calcineurin-like phosphoesterase" evidence="1">
    <location>
        <begin position="4"/>
        <end position="239"/>
    </location>
</feature>
<comment type="caution">
    <text evidence="2">The sequence shown here is derived from an EMBL/GenBank/DDBJ whole genome shotgun (WGS) entry which is preliminary data.</text>
</comment>
<protein>
    <recommendedName>
        <fullName evidence="1">Calcineurin-like phosphoesterase domain-containing protein</fullName>
    </recommendedName>
</protein>
<evidence type="ECO:0000313" key="3">
    <source>
        <dbReference type="Proteomes" id="UP000838324"/>
    </source>
</evidence>